<evidence type="ECO:0000256" key="1">
    <source>
        <dbReference type="SAM" id="Phobius"/>
    </source>
</evidence>
<name>A0A6H2GU77_9BACL</name>
<protein>
    <submittedName>
        <fullName evidence="2">Uncharacterized protein</fullName>
    </submittedName>
</protein>
<sequence length="65" mass="7540">MKKSYRKIAILNFFTALCFIINVCIGYFEESGPSYGILIIGFLFIVIGIMNLKRHRKELNKTPVR</sequence>
<organism evidence="2 3">
    <name type="scientific">Paenibacillus albicereus</name>
    <dbReference type="NCBI Taxonomy" id="2726185"/>
    <lineage>
        <taxon>Bacteria</taxon>
        <taxon>Bacillati</taxon>
        <taxon>Bacillota</taxon>
        <taxon>Bacilli</taxon>
        <taxon>Bacillales</taxon>
        <taxon>Paenibacillaceae</taxon>
        <taxon>Paenibacillus</taxon>
    </lineage>
</organism>
<dbReference type="EMBL" id="CP051428">
    <property type="protein sequence ID" value="QJC50909.1"/>
    <property type="molecule type" value="Genomic_DNA"/>
</dbReference>
<keyword evidence="1" id="KW-1133">Transmembrane helix</keyword>
<dbReference type="AlphaFoldDB" id="A0A6H2GU77"/>
<feature type="transmembrane region" description="Helical" evidence="1">
    <location>
        <begin position="34"/>
        <end position="52"/>
    </location>
</feature>
<keyword evidence="1" id="KW-0472">Membrane</keyword>
<evidence type="ECO:0000313" key="3">
    <source>
        <dbReference type="Proteomes" id="UP000502136"/>
    </source>
</evidence>
<dbReference type="RefSeq" id="WP_168906564.1">
    <property type="nucleotide sequence ID" value="NZ_CP051428.1"/>
</dbReference>
<dbReference type="Proteomes" id="UP000502136">
    <property type="component" value="Chromosome"/>
</dbReference>
<dbReference type="KEGG" id="palr:HGI30_04600"/>
<proteinExistence type="predicted"/>
<reference evidence="2 3" key="1">
    <citation type="submission" date="2020-04" db="EMBL/GenBank/DDBJ databases">
        <title>Novel Paenibacillus strain UniB2 isolated from commercial digestive syrup.</title>
        <authorList>
            <person name="Thorat V."/>
            <person name="Kirdat K."/>
            <person name="Tiwarekar B."/>
            <person name="Yadav A."/>
        </authorList>
    </citation>
    <scope>NUCLEOTIDE SEQUENCE [LARGE SCALE GENOMIC DNA]</scope>
    <source>
        <strain evidence="2 3">UniB2</strain>
    </source>
</reference>
<accession>A0A6H2GU77</accession>
<evidence type="ECO:0000313" key="2">
    <source>
        <dbReference type="EMBL" id="QJC50909.1"/>
    </source>
</evidence>
<keyword evidence="1" id="KW-0812">Transmembrane</keyword>
<gene>
    <name evidence="2" type="ORF">HGI30_04600</name>
</gene>
<feature type="transmembrane region" description="Helical" evidence="1">
    <location>
        <begin position="9"/>
        <end position="28"/>
    </location>
</feature>
<keyword evidence="3" id="KW-1185">Reference proteome</keyword>